<dbReference type="InterPro" id="IPR002110">
    <property type="entry name" value="Ankyrin_rpt"/>
</dbReference>
<dbReference type="InterPro" id="IPR036770">
    <property type="entry name" value="Ankyrin_rpt-contain_sf"/>
</dbReference>
<dbReference type="SMART" id="SM00248">
    <property type="entry name" value="ANK"/>
    <property type="match status" value="1"/>
</dbReference>
<dbReference type="Gene3D" id="1.25.40.20">
    <property type="entry name" value="Ankyrin repeat-containing domain"/>
    <property type="match status" value="1"/>
</dbReference>
<dbReference type="VEuPathDB" id="FungiDB:BO78DRAFT_472329"/>
<evidence type="ECO:0000313" key="3">
    <source>
        <dbReference type="Proteomes" id="UP000248423"/>
    </source>
</evidence>
<name>A0A319E032_ASPSB</name>
<dbReference type="EMBL" id="KZ826388">
    <property type="protein sequence ID" value="PYI02820.1"/>
    <property type="molecule type" value="Genomic_DNA"/>
</dbReference>
<gene>
    <name evidence="2" type="ORF">BO78DRAFT_472329</name>
</gene>
<feature type="repeat" description="ANK" evidence="1">
    <location>
        <begin position="156"/>
        <end position="188"/>
    </location>
</feature>
<dbReference type="InterPro" id="IPR036047">
    <property type="entry name" value="F-box-like_dom_sf"/>
</dbReference>
<dbReference type="AlphaFoldDB" id="A0A319E032"/>
<dbReference type="SUPFAM" id="SSF48403">
    <property type="entry name" value="Ankyrin repeat"/>
    <property type="match status" value="1"/>
</dbReference>
<dbReference type="PROSITE" id="PS50088">
    <property type="entry name" value="ANK_REPEAT"/>
    <property type="match status" value="1"/>
</dbReference>
<dbReference type="STRING" id="1448318.A0A319E032"/>
<dbReference type="SUPFAM" id="SSF81383">
    <property type="entry name" value="F-box domain"/>
    <property type="match status" value="1"/>
</dbReference>
<evidence type="ECO:0000313" key="2">
    <source>
        <dbReference type="EMBL" id="PYI02820.1"/>
    </source>
</evidence>
<accession>A0A319E032</accession>
<dbReference type="PROSITE" id="PS50297">
    <property type="entry name" value="ANK_REP_REGION"/>
    <property type="match status" value="1"/>
</dbReference>
<dbReference type="Proteomes" id="UP000248423">
    <property type="component" value="Unassembled WGS sequence"/>
</dbReference>
<keyword evidence="1" id="KW-0040">ANK repeat</keyword>
<evidence type="ECO:0000256" key="1">
    <source>
        <dbReference type="PROSITE-ProRule" id="PRU00023"/>
    </source>
</evidence>
<organism evidence="2 3">
    <name type="scientific">Aspergillus sclerotiicarbonarius (strain CBS 121057 / IBT 28362)</name>
    <dbReference type="NCBI Taxonomy" id="1448318"/>
    <lineage>
        <taxon>Eukaryota</taxon>
        <taxon>Fungi</taxon>
        <taxon>Dikarya</taxon>
        <taxon>Ascomycota</taxon>
        <taxon>Pezizomycotina</taxon>
        <taxon>Eurotiomycetes</taxon>
        <taxon>Eurotiomycetidae</taxon>
        <taxon>Eurotiales</taxon>
        <taxon>Aspergillaceae</taxon>
        <taxon>Aspergillus</taxon>
        <taxon>Aspergillus subgen. Circumdati</taxon>
    </lineage>
</organism>
<keyword evidence="3" id="KW-1185">Reference proteome</keyword>
<reference evidence="2 3" key="1">
    <citation type="submission" date="2018-02" db="EMBL/GenBank/DDBJ databases">
        <title>The genomes of Aspergillus section Nigri reveals drivers in fungal speciation.</title>
        <authorList>
            <consortium name="DOE Joint Genome Institute"/>
            <person name="Vesth T.C."/>
            <person name="Nybo J."/>
            <person name="Theobald S."/>
            <person name="Brandl J."/>
            <person name="Frisvad J.C."/>
            <person name="Nielsen K.F."/>
            <person name="Lyhne E.K."/>
            <person name="Kogle M.E."/>
            <person name="Kuo A."/>
            <person name="Riley R."/>
            <person name="Clum A."/>
            <person name="Nolan M."/>
            <person name="Lipzen A."/>
            <person name="Salamov A."/>
            <person name="Henrissat B."/>
            <person name="Wiebenga A."/>
            <person name="De vries R.P."/>
            <person name="Grigoriev I.V."/>
            <person name="Mortensen U.H."/>
            <person name="Andersen M.R."/>
            <person name="Baker S.E."/>
        </authorList>
    </citation>
    <scope>NUCLEOTIDE SEQUENCE [LARGE SCALE GENOMIC DNA]</scope>
    <source>
        <strain evidence="2 3">CBS 121057</strain>
    </source>
</reference>
<proteinExistence type="predicted"/>
<sequence>MPLSCIFIRLHGRHKSPCSPCLTISSEPPSVSPSPPQRPLSPEPLRQDCCLLRLPDELLLWSARYLDQQSLSRFTQTCRFIHRLRADLEKQSHRAPAHAYAEWYEYRREVQKNDVKSVVKPSDPPEPLRDAVVEGKYRLVKSFLEDHVDPNSWNVYGSSMLFLAIQNRHYNITRLLLQFGADPNREGAFTVDHAMEGPLALKHRPDWFELLLFMERSSRKRAHLSGFGWRKGVTSCDKHPGM</sequence>
<protein>
    <submittedName>
        <fullName evidence="2">Uncharacterized protein</fullName>
    </submittedName>
</protein>
<dbReference type="Pfam" id="PF12796">
    <property type="entry name" value="Ank_2"/>
    <property type="match status" value="1"/>
</dbReference>
<dbReference type="OrthoDB" id="4772757at2759"/>